<evidence type="ECO:0000256" key="1">
    <source>
        <dbReference type="SAM" id="MobiDB-lite"/>
    </source>
</evidence>
<dbReference type="GO" id="GO:0042834">
    <property type="term" value="F:peptidoglycan binding"/>
    <property type="evidence" value="ECO:0007669"/>
    <property type="project" value="InterPro"/>
</dbReference>
<dbReference type="Pfam" id="PF05036">
    <property type="entry name" value="SPOR"/>
    <property type="match status" value="1"/>
</dbReference>
<feature type="domain" description="SPOR" evidence="3">
    <location>
        <begin position="113"/>
        <end position="192"/>
    </location>
</feature>
<protein>
    <submittedName>
        <fullName evidence="4">Sporulation related protein</fullName>
    </submittedName>
</protein>
<comment type="caution">
    <text evidence="4">The sequence shown here is derived from an EMBL/GenBank/DDBJ whole genome shotgun (WGS) entry which is preliminary data.</text>
</comment>
<proteinExistence type="predicted"/>
<accession>A0A395JGX7</accession>
<dbReference type="PANTHER" id="PTHR38687">
    <property type="entry name" value="CELL DIVISION PROTEIN DEDD-RELATED"/>
    <property type="match status" value="1"/>
</dbReference>
<name>A0A395JGX7_9GAMM</name>
<dbReference type="EMBL" id="QNRT01000005">
    <property type="protein sequence ID" value="RBP48695.1"/>
    <property type="molecule type" value="Genomic_DNA"/>
</dbReference>
<dbReference type="OrthoDB" id="8558195at2"/>
<keyword evidence="2" id="KW-0812">Transmembrane</keyword>
<dbReference type="GO" id="GO:0032153">
    <property type="term" value="C:cell division site"/>
    <property type="evidence" value="ECO:0007669"/>
    <property type="project" value="TreeGrafter"/>
</dbReference>
<feature type="transmembrane region" description="Helical" evidence="2">
    <location>
        <begin position="21"/>
        <end position="43"/>
    </location>
</feature>
<dbReference type="Proteomes" id="UP000253083">
    <property type="component" value="Unassembled WGS sequence"/>
</dbReference>
<dbReference type="AlphaFoldDB" id="A0A395JGX7"/>
<keyword evidence="5" id="KW-1185">Reference proteome</keyword>
<evidence type="ECO:0000313" key="4">
    <source>
        <dbReference type="EMBL" id="RBP48695.1"/>
    </source>
</evidence>
<dbReference type="InterPro" id="IPR036680">
    <property type="entry name" value="SPOR-like_sf"/>
</dbReference>
<dbReference type="InterPro" id="IPR052521">
    <property type="entry name" value="Cell_div_SPOR-domain"/>
</dbReference>
<dbReference type="InterPro" id="IPR007730">
    <property type="entry name" value="SPOR-like_dom"/>
</dbReference>
<reference evidence="4 5" key="1">
    <citation type="submission" date="2018-06" db="EMBL/GenBank/DDBJ databases">
        <title>Genomic Encyclopedia of Type Strains, Phase IV (KMG-IV): sequencing the most valuable type-strain genomes for metagenomic binning, comparative biology and taxonomic classification.</title>
        <authorList>
            <person name="Goeker M."/>
        </authorList>
    </citation>
    <scope>NUCLEOTIDE SEQUENCE [LARGE SCALE GENOMIC DNA]</scope>
    <source>
        <strain evidence="4 5">DSM 24032</strain>
    </source>
</reference>
<dbReference type="RefSeq" id="WP_113955299.1">
    <property type="nucleotide sequence ID" value="NZ_QNRT01000005.1"/>
</dbReference>
<dbReference type="GO" id="GO:0030428">
    <property type="term" value="C:cell septum"/>
    <property type="evidence" value="ECO:0007669"/>
    <property type="project" value="TreeGrafter"/>
</dbReference>
<evidence type="ECO:0000256" key="2">
    <source>
        <dbReference type="SAM" id="Phobius"/>
    </source>
</evidence>
<dbReference type="PROSITE" id="PS51724">
    <property type="entry name" value="SPOR"/>
    <property type="match status" value="1"/>
</dbReference>
<evidence type="ECO:0000259" key="3">
    <source>
        <dbReference type="PROSITE" id="PS51724"/>
    </source>
</evidence>
<keyword evidence="2" id="KW-1133">Transmembrane helix</keyword>
<dbReference type="InParanoid" id="A0A395JGX7"/>
<dbReference type="Gene3D" id="3.30.70.1070">
    <property type="entry name" value="Sporulation related repeat"/>
    <property type="match status" value="1"/>
</dbReference>
<organism evidence="4 5">
    <name type="scientific">Arenicella xantha</name>
    <dbReference type="NCBI Taxonomy" id="644221"/>
    <lineage>
        <taxon>Bacteria</taxon>
        <taxon>Pseudomonadati</taxon>
        <taxon>Pseudomonadota</taxon>
        <taxon>Gammaproteobacteria</taxon>
        <taxon>Arenicellales</taxon>
        <taxon>Arenicellaceae</taxon>
        <taxon>Arenicella</taxon>
    </lineage>
</organism>
<evidence type="ECO:0000313" key="5">
    <source>
        <dbReference type="Proteomes" id="UP000253083"/>
    </source>
</evidence>
<dbReference type="SUPFAM" id="SSF110997">
    <property type="entry name" value="Sporulation related repeat"/>
    <property type="match status" value="1"/>
</dbReference>
<gene>
    <name evidence="4" type="ORF">DFR28_10533</name>
</gene>
<feature type="region of interest" description="Disordered" evidence="1">
    <location>
        <begin position="1"/>
        <end position="20"/>
    </location>
</feature>
<sequence length="196" mass="21763">MAQARRIKKKPPAKSKKNRRAGSIPWGLLLVVLVTGIILGKLIAGAQHDGDGLGSGLRALIDNIGSEPIDDDEAIAELIEEKSTEKEFDFYLVLPDIEQVMPDDLPEAAPSRKDDSLVYYVQAASFRQQADAEKLRARLALKGFKSITQARTSVETGTFYRVRLGPYEDRRKAKTAKNKLQHVGVRPMVYSVKKES</sequence>
<dbReference type="GO" id="GO:0032506">
    <property type="term" value="P:cytokinetic process"/>
    <property type="evidence" value="ECO:0007669"/>
    <property type="project" value="TreeGrafter"/>
</dbReference>
<keyword evidence="2" id="KW-0472">Membrane</keyword>
<dbReference type="PANTHER" id="PTHR38687:SF1">
    <property type="entry name" value="CELL DIVISION PROTEIN DEDD"/>
    <property type="match status" value="1"/>
</dbReference>